<dbReference type="InterPro" id="IPR036574">
    <property type="entry name" value="Scorpion_toxin-like_sf"/>
</dbReference>
<dbReference type="PANTHER" id="PTHR33147:SF39">
    <property type="entry name" value="DRO1 PROTEIN-RELATED"/>
    <property type="match status" value="1"/>
</dbReference>
<feature type="chain" id="PRO_5043406824" description="Knottins-like domain-containing protein" evidence="3">
    <location>
        <begin position="30"/>
        <end position="74"/>
    </location>
</feature>
<dbReference type="EMBL" id="JAUJYN010000010">
    <property type="protein sequence ID" value="KAK1262384.1"/>
    <property type="molecule type" value="Genomic_DNA"/>
</dbReference>
<accession>A0AAV9AE39</accession>
<reference evidence="5" key="2">
    <citation type="submission" date="2023-06" db="EMBL/GenBank/DDBJ databases">
        <authorList>
            <person name="Ma L."/>
            <person name="Liu K.-W."/>
            <person name="Li Z."/>
            <person name="Hsiao Y.-Y."/>
            <person name="Qi Y."/>
            <person name="Fu T."/>
            <person name="Tang G."/>
            <person name="Zhang D."/>
            <person name="Sun W.-H."/>
            <person name="Liu D.-K."/>
            <person name="Li Y."/>
            <person name="Chen G.-Z."/>
            <person name="Liu X.-D."/>
            <person name="Liao X.-Y."/>
            <person name="Jiang Y.-T."/>
            <person name="Yu X."/>
            <person name="Hao Y."/>
            <person name="Huang J."/>
            <person name="Zhao X.-W."/>
            <person name="Ke S."/>
            <person name="Chen Y.-Y."/>
            <person name="Wu W.-L."/>
            <person name="Hsu J.-L."/>
            <person name="Lin Y.-F."/>
            <person name="Huang M.-D."/>
            <person name="Li C.-Y."/>
            <person name="Huang L."/>
            <person name="Wang Z.-W."/>
            <person name="Zhao X."/>
            <person name="Zhong W.-Y."/>
            <person name="Peng D.-H."/>
            <person name="Ahmad S."/>
            <person name="Lan S."/>
            <person name="Zhang J.-S."/>
            <person name="Tsai W.-C."/>
            <person name="Van De Peer Y."/>
            <person name="Liu Z.-J."/>
        </authorList>
    </citation>
    <scope>NUCLEOTIDE SEQUENCE</scope>
    <source>
        <strain evidence="5">SCP</strain>
        <tissue evidence="5">Leaves</tissue>
    </source>
</reference>
<sequence>MGSMKKSSVVLLVLLSLFLFSGNVVEVEGKWCEQPSGKFAGACFRNANCANVCATEGFPSGICDGFRCMCRRQC</sequence>
<dbReference type="InterPro" id="IPR003614">
    <property type="entry name" value="Knottins"/>
</dbReference>
<dbReference type="InterPro" id="IPR008176">
    <property type="entry name" value="Defensin_plant"/>
</dbReference>
<evidence type="ECO:0000313" key="5">
    <source>
        <dbReference type="EMBL" id="KAK1262384.1"/>
    </source>
</evidence>
<evidence type="ECO:0000313" key="6">
    <source>
        <dbReference type="Proteomes" id="UP001179952"/>
    </source>
</evidence>
<dbReference type="Gene3D" id="3.30.30.10">
    <property type="entry name" value="Knottin, scorpion toxin-like"/>
    <property type="match status" value="1"/>
</dbReference>
<dbReference type="GO" id="GO:0006952">
    <property type="term" value="P:defense response"/>
    <property type="evidence" value="ECO:0007669"/>
    <property type="project" value="InterPro"/>
</dbReference>
<keyword evidence="1 3" id="KW-0732">Signal</keyword>
<keyword evidence="2" id="KW-1015">Disulfide bond</keyword>
<dbReference type="PANTHER" id="PTHR33147">
    <property type="entry name" value="DEFENSIN-LIKE PROTEIN 1"/>
    <property type="match status" value="1"/>
</dbReference>
<organism evidence="5 6">
    <name type="scientific">Acorus gramineus</name>
    <name type="common">Dwarf sweet flag</name>
    <dbReference type="NCBI Taxonomy" id="55184"/>
    <lineage>
        <taxon>Eukaryota</taxon>
        <taxon>Viridiplantae</taxon>
        <taxon>Streptophyta</taxon>
        <taxon>Embryophyta</taxon>
        <taxon>Tracheophyta</taxon>
        <taxon>Spermatophyta</taxon>
        <taxon>Magnoliopsida</taxon>
        <taxon>Liliopsida</taxon>
        <taxon>Acoraceae</taxon>
        <taxon>Acorus</taxon>
    </lineage>
</organism>
<evidence type="ECO:0000256" key="3">
    <source>
        <dbReference type="SAM" id="SignalP"/>
    </source>
</evidence>
<feature type="domain" description="Knottins-like" evidence="4">
    <location>
        <begin position="31"/>
        <end position="74"/>
    </location>
</feature>
<gene>
    <name evidence="5" type="ORF">QJS04_geneDACA018897</name>
</gene>
<dbReference type="SUPFAM" id="SSF57095">
    <property type="entry name" value="Scorpion toxin-like"/>
    <property type="match status" value="1"/>
</dbReference>
<evidence type="ECO:0000259" key="4">
    <source>
        <dbReference type="SMART" id="SM00505"/>
    </source>
</evidence>
<dbReference type="PROSITE" id="PS00940">
    <property type="entry name" value="GAMMA_THIONIN"/>
    <property type="match status" value="1"/>
</dbReference>
<feature type="signal peptide" evidence="3">
    <location>
        <begin position="1"/>
        <end position="29"/>
    </location>
</feature>
<protein>
    <recommendedName>
        <fullName evidence="4">Knottins-like domain-containing protein</fullName>
    </recommendedName>
</protein>
<evidence type="ECO:0000256" key="1">
    <source>
        <dbReference type="ARBA" id="ARBA00022729"/>
    </source>
</evidence>
<name>A0AAV9AE39_ACOGR</name>
<dbReference type="SMART" id="SM00505">
    <property type="entry name" value="Knot1"/>
    <property type="match status" value="1"/>
</dbReference>
<reference evidence="5" key="1">
    <citation type="journal article" date="2023" name="Nat. Commun.">
        <title>Diploid and tetraploid genomes of Acorus and the evolution of monocots.</title>
        <authorList>
            <person name="Ma L."/>
            <person name="Liu K.W."/>
            <person name="Li Z."/>
            <person name="Hsiao Y.Y."/>
            <person name="Qi Y."/>
            <person name="Fu T."/>
            <person name="Tang G.D."/>
            <person name="Zhang D."/>
            <person name="Sun W.H."/>
            <person name="Liu D.K."/>
            <person name="Li Y."/>
            <person name="Chen G.Z."/>
            <person name="Liu X.D."/>
            <person name="Liao X.Y."/>
            <person name="Jiang Y.T."/>
            <person name="Yu X."/>
            <person name="Hao Y."/>
            <person name="Huang J."/>
            <person name="Zhao X.W."/>
            <person name="Ke S."/>
            <person name="Chen Y.Y."/>
            <person name="Wu W.L."/>
            <person name="Hsu J.L."/>
            <person name="Lin Y.F."/>
            <person name="Huang M.D."/>
            <person name="Li C.Y."/>
            <person name="Huang L."/>
            <person name="Wang Z.W."/>
            <person name="Zhao X."/>
            <person name="Zhong W.Y."/>
            <person name="Peng D.H."/>
            <person name="Ahmad S."/>
            <person name="Lan S."/>
            <person name="Zhang J.S."/>
            <person name="Tsai W.C."/>
            <person name="Van de Peer Y."/>
            <person name="Liu Z.J."/>
        </authorList>
    </citation>
    <scope>NUCLEOTIDE SEQUENCE</scope>
    <source>
        <strain evidence="5">SCP</strain>
    </source>
</reference>
<evidence type="ECO:0000256" key="2">
    <source>
        <dbReference type="ARBA" id="ARBA00023157"/>
    </source>
</evidence>
<keyword evidence="6" id="KW-1185">Reference proteome</keyword>
<proteinExistence type="predicted"/>
<dbReference type="AlphaFoldDB" id="A0AAV9AE39"/>
<dbReference type="Pfam" id="PF00304">
    <property type="entry name" value="Gamma-thionin"/>
    <property type="match status" value="1"/>
</dbReference>
<comment type="caution">
    <text evidence="5">The sequence shown here is derived from an EMBL/GenBank/DDBJ whole genome shotgun (WGS) entry which is preliminary data.</text>
</comment>
<dbReference type="Proteomes" id="UP001179952">
    <property type="component" value="Unassembled WGS sequence"/>
</dbReference>